<evidence type="ECO:0000313" key="2">
    <source>
        <dbReference type="EMBL" id="VDM68818.1"/>
    </source>
</evidence>
<keyword evidence="3" id="KW-1185">Reference proteome</keyword>
<feature type="compositionally biased region" description="Basic and acidic residues" evidence="1">
    <location>
        <begin position="104"/>
        <end position="113"/>
    </location>
</feature>
<feature type="region of interest" description="Disordered" evidence="1">
    <location>
        <begin position="87"/>
        <end position="113"/>
    </location>
</feature>
<dbReference type="AlphaFoldDB" id="A0A3P7KLT2"/>
<evidence type="ECO:0000256" key="1">
    <source>
        <dbReference type="SAM" id="MobiDB-lite"/>
    </source>
</evidence>
<dbReference type="Proteomes" id="UP000270094">
    <property type="component" value="Unassembled WGS sequence"/>
</dbReference>
<dbReference type="OrthoDB" id="5845118at2759"/>
<dbReference type="EMBL" id="UYYB01010076">
    <property type="protein sequence ID" value="VDM68818.1"/>
    <property type="molecule type" value="Genomic_DNA"/>
</dbReference>
<accession>A0A3P7KLT2</accession>
<reference evidence="2 3" key="1">
    <citation type="submission" date="2018-11" db="EMBL/GenBank/DDBJ databases">
        <authorList>
            <consortium name="Pathogen Informatics"/>
        </authorList>
    </citation>
    <scope>NUCLEOTIDE SEQUENCE [LARGE SCALE GENOMIC DNA]</scope>
</reference>
<organism evidence="2 3">
    <name type="scientific">Strongylus vulgaris</name>
    <name type="common">Blood worm</name>
    <dbReference type="NCBI Taxonomy" id="40348"/>
    <lineage>
        <taxon>Eukaryota</taxon>
        <taxon>Metazoa</taxon>
        <taxon>Ecdysozoa</taxon>
        <taxon>Nematoda</taxon>
        <taxon>Chromadorea</taxon>
        <taxon>Rhabditida</taxon>
        <taxon>Rhabditina</taxon>
        <taxon>Rhabditomorpha</taxon>
        <taxon>Strongyloidea</taxon>
        <taxon>Strongylidae</taxon>
        <taxon>Strongylus</taxon>
    </lineage>
</organism>
<evidence type="ECO:0000313" key="3">
    <source>
        <dbReference type="Proteomes" id="UP000270094"/>
    </source>
</evidence>
<gene>
    <name evidence="2" type="ORF">SVUK_LOCUS3816</name>
</gene>
<proteinExistence type="predicted"/>
<protein>
    <submittedName>
        <fullName evidence="2">Uncharacterized protein</fullName>
    </submittedName>
</protein>
<name>A0A3P7KLT2_STRVU</name>
<sequence>MDEELEEFIEILKIIRNTTLSKDDRLQEIQPRLENYTNTSITLEAMGNLTDLHDYIMEHVENASAKVQEFFYQIYDLTADINFDTKTEKEQDEEVSEPSATARNYKELSEQKK</sequence>